<evidence type="ECO:0000313" key="2">
    <source>
        <dbReference type="EMBL" id="WMV31099.1"/>
    </source>
</evidence>
<reference evidence="2" key="1">
    <citation type="submission" date="2023-08" db="EMBL/GenBank/DDBJ databases">
        <title>A de novo genome assembly of Solanum verrucosum Schlechtendal, a Mexican diploid species geographically isolated from the other diploid A-genome species in potato relatives.</title>
        <authorList>
            <person name="Hosaka K."/>
        </authorList>
    </citation>
    <scope>NUCLEOTIDE SEQUENCE</scope>
    <source>
        <tissue evidence="2">Young leaves</tissue>
    </source>
</reference>
<name>A0AAF0R3X1_SOLVR</name>
<organism evidence="2 3">
    <name type="scientific">Solanum verrucosum</name>
    <dbReference type="NCBI Taxonomy" id="315347"/>
    <lineage>
        <taxon>Eukaryota</taxon>
        <taxon>Viridiplantae</taxon>
        <taxon>Streptophyta</taxon>
        <taxon>Embryophyta</taxon>
        <taxon>Tracheophyta</taxon>
        <taxon>Spermatophyta</taxon>
        <taxon>Magnoliopsida</taxon>
        <taxon>eudicotyledons</taxon>
        <taxon>Gunneridae</taxon>
        <taxon>Pentapetalae</taxon>
        <taxon>asterids</taxon>
        <taxon>lamiids</taxon>
        <taxon>Solanales</taxon>
        <taxon>Solanaceae</taxon>
        <taxon>Solanoideae</taxon>
        <taxon>Solaneae</taxon>
        <taxon>Solanum</taxon>
    </lineage>
</organism>
<gene>
    <name evidence="2" type="ORF">MTR67_024484</name>
</gene>
<evidence type="ECO:0000313" key="3">
    <source>
        <dbReference type="Proteomes" id="UP001234989"/>
    </source>
</evidence>
<feature type="compositionally biased region" description="Polar residues" evidence="1">
    <location>
        <begin position="8"/>
        <end position="24"/>
    </location>
</feature>
<feature type="region of interest" description="Disordered" evidence="1">
    <location>
        <begin position="1"/>
        <end position="50"/>
    </location>
</feature>
<protein>
    <submittedName>
        <fullName evidence="2">Uncharacterized protein</fullName>
    </submittedName>
</protein>
<accession>A0AAF0R3X1</accession>
<sequence>MNGYKPASNVTNVQPSGQPAMSSKDSQRAGQVRFVPNGQTRDVNKGSFGSNAGSIAVGSAADGTEMLSSLLASANSEQQKQILEELAFGV</sequence>
<evidence type="ECO:0000256" key="1">
    <source>
        <dbReference type="SAM" id="MobiDB-lite"/>
    </source>
</evidence>
<dbReference type="AlphaFoldDB" id="A0AAF0R3X1"/>
<dbReference type="Proteomes" id="UP001234989">
    <property type="component" value="Chromosome 5"/>
</dbReference>
<proteinExistence type="predicted"/>
<dbReference type="EMBL" id="CP133616">
    <property type="protein sequence ID" value="WMV31099.1"/>
    <property type="molecule type" value="Genomic_DNA"/>
</dbReference>
<keyword evidence="3" id="KW-1185">Reference proteome</keyword>
<feature type="compositionally biased region" description="Polar residues" evidence="1">
    <location>
        <begin position="37"/>
        <end position="50"/>
    </location>
</feature>